<evidence type="ECO:0000256" key="1">
    <source>
        <dbReference type="SAM" id="Coils"/>
    </source>
</evidence>
<dbReference type="AlphaFoldDB" id="A0A0F9SNR9"/>
<keyword evidence="1" id="KW-0175">Coiled coil</keyword>
<organism evidence="2">
    <name type="scientific">marine sediment metagenome</name>
    <dbReference type="NCBI Taxonomy" id="412755"/>
    <lineage>
        <taxon>unclassified sequences</taxon>
        <taxon>metagenomes</taxon>
        <taxon>ecological metagenomes</taxon>
    </lineage>
</organism>
<evidence type="ECO:0000313" key="2">
    <source>
        <dbReference type="EMBL" id="KKN38546.1"/>
    </source>
</evidence>
<dbReference type="EMBL" id="LAZR01001821">
    <property type="protein sequence ID" value="KKN38546.1"/>
    <property type="molecule type" value="Genomic_DNA"/>
</dbReference>
<accession>A0A0F9SNR9</accession>
<protein>
    <submittedName>
        <fullName evidence="2">Uncharacterized protein</fullName>
    </submittedName>
</protein>
<gene>
    <name evidence="2" type="ORF">LCGC14_0752410</name>
</gene>
<feature type="coiled-coil region" evidence="1">
    <location>
        <begin position="144"/>
        <end position="196"/>
    </location>
</feature>
<comment type="caution">
    <text evidence="2">The sequence shown here is derived from an EMBL/GenBank/DDBJ whole genome shotgun (WGS) entry which is preliminary data.</text>
</comment>
<name>A0A0F9SNR9_9ZZZZ</name>
<sequence length="279" mass="31688">MPTTKMTRLIRLGCVGPRGSLKMSRLLLKVQLKVSGLLMGNMTDSTQPLTSAVSTGRRKMSDILEEAKKEVDRWYGPGNYETPRNIVQRLIAEVERLRHEALPHPKILADRYQFLKEAVNSQYCKSGKQIDWSNDDVVWAVQKIDSLTKERDEYRKTIELAEEGLLGTDVQLAAKIKDLTVKLASAKADNEQLEKDWARCSEGWSKSQLDLKCLEESTVDKKAWDQLKAEKARLKERVGKPTLDVKSIQCDRCGETLVNIPKLRMYHTCNDPAQGSEKI</sequence>
<proteinExistence type="predicted"/>
<reference evidence="2" key="1">
    <citation type="journal article" date="2015" name="Nature">
        <title>Complex archaea that bridge the gap between prokaryotes and eukaryotes.</title>
        <authorList>
            <person name="Spang A."/>
            <person name="Saw J.H."/>
            <person name="Jorgensen S.L."/>
            <person name="Zaremba-Niedzwiedzka K."/>
            <person name="Martijn J."/>
            <person name="Lind A.E."/>
            <person name="van Eijk R."/>
            <person name="Schleper C."/>
            <person name="Guy L."/>
            <person name="Ettema T.J."/>
        </authorList>
    </citation>
    <scope>NUCLEOTIDE SEQUENCE</scope>
</reference>